<dbReference type="SUPFAM" id="SSF53597">
    <property type="entry name" value="Dihydrofolate reductase-like"/>
    <property type="match status" value="1"/>
</dbReference>
<evidence type="ECO:0000259" key="15">
    <source>
        <dbReference type="PROSITE" id="PS51747"/>
    </source>
</evidence>
<dbReference type="Proteomes" id="UP000282084">
    <property type="component" value="Unassembled WGS sequence"/>
</dbReference>
<evidence type="ECO:0000256" key="2">
    <source>
        <dbReference type="ARBA" id="ARBA00004882"/>
    </source>
</evidence>
<comment type="catalytic activity">
    <reaction evidence="13">
        <text>5-amino-6-(5-phospho-D-ribitylamino)uracil + NADP(+) = 5-amino-6-(5-phospho-D-ribosylamino)uracil + NADPH + H(+)</text>
        <dbReference type="Rhea" id="RHEA:17845"/>
        <dbReference type="ChEBI" id="CHEBI:15378"/>
        <dbReference type="ChEBI" id="CHEBI:57783"/>
        <dbReference type="ChEBI" id="CHEBI:58349"/>
        <dbReference type="ChEBI" id="CHEBI:58421"/>
        <dbReference type="ChEBI" id="CHEBI:58453"/>
        <dbReference type="EC" id="1.1.1.193"/>
    </reaction>
</comment>
<dbReference type="Gene3D" id="3.40.140.10">
    <property type="entry name" value="Cytidine Deaminase, domain 2"/>
    <property type="match status" value="1"/>
</dbReference>
<dbReference type="EC" id="1.1.1.193" evidence="7"/>
<dbReference type="PANTHER" id="PTHR11079:SF162">
    <property type="entry name" value="RIBOFLAVIN BIOSYNTHESIS PROTEIN PYRD, CHLOROPLASTIC"/>
    <property type="match status" value="1"/>
</dbReference>
<keyword evidence="17" id="KW-1185">Reference proteome</keyword>
<keyword evidence="11" id="KW-0862">Zinc</keyword>
<protein>
    <recommendedName>
        <fullName evidence="8">Riboflavin biosynthesis protein RibD</fullName>
        <ecNumber evidence="7">1.1.1.193</ecNumber>
        <ecNumber evidence="6">3.5.4.26</ecNumber>
    </recommendedName>
</protein>
<dbReference type="InterPro" id="IPR016192">
    <property type="entry name" value="APOBEC/CMP_deaminase_Zn-bd"/>
</dbReference>
<comment type="catalytic activity">
    <reaction evidence="14">
        <text>2,5-diamino-6-hydroxy-4-(5-phosphoribosylamino)-pyrimidine + H2O + H(+) = 5-amino-6-(5-phospho-D-ribosylamino)uracil + NH4(+)</text>
        <dbReference type="Rhea" id="RHEA:21868"/>
        <dbReference type="ChEBI" id="CHEBI:15377"/>
        <dbReference type="ChEBI" id="CHEBI:15378"/>
        <dbReference type="ChEBI" id="CHEBI:28938"/>
        <dbReference type="ChEBI" id="CHEBI:58453"/>
        <dbReference type="ChEBI" id="CHEBI:58614"/>
        <dbReference type="EC" id="3.5.4.26"/>
    </reaction>
</comment>
<evidence type="ECO:0000256" key="11">
    <source>
        <dbReference type="ARBA" id="ARBA00022833"/>
    </source>
</evidence>
<dbReference type="EMBL" id="RBXO01000001">
    <property type="protein sequence ID" value="RKT55404.1"/>
    <property type="molecule type" value="Genomic_DNA"/>
</dbReference>
<dbReference type="Pfam" id="PF01872">
    <property type="entry name" value="RibD_C"/>
    <property type="match status" value="1"/>
</dbReference>
<evidence type="ECO:0000256" key="8">
    <source>
        <dbReference type="ARBA" id="ARBA00019930"/>
    </source>
</evidence>
<keyword evidence="10" id="KW-0479">Metal-binding</keyword>
<dbReference type="PROSITE" id="PS00903">
    <property type="entry name" value="CYT_DCMP_DEAMINASES_1"/>
    <property type="match status" value="1"/>
</dbReference>
<evidence type="ECO:0000256" key="5">
    <source>
        <dbReference type="ARBA" id="ARBA00007417"/>
    </source>
</evidence>
<dbReference type="AlphaFoldDB" id="A0A495W1Y1"/>
<dbReference type="GO" id="GO:0008835">
    <property type="term" value="F:diaminohydroxyphosphoribosylaminopyrimidine deaminase activity"/>
    <property type="evidence" value="ECO:0007669"/>
    <property type="project" value="UniProtKB-EC"/>
</dbReference>
<evidence type="ECO:0000256" key="9">
    <source>
        <dbReference type="ARBA" id="ARBA00022619"/>
    </source>
</evidence>
<comment type="pathway">
    <text evidence="3">Cofactor biosynthesis; riboflavin biosynthesis; 5-amino-6-(D-ribitylamino)uracil from GTP: step 3/4.</text>
</comment>
<feature type="domain" description="CMP/dCMP-type deaminase" evidence="15">
    <location>
        <begin position="5"/>
        <end position="127"/>
    </location>
</feature>
<dbReference type="PANTHER" id="PTHR11079">
    <property type="entry name" value="CYTOSINE DEAMINASE FAMILY MEMBER"/>
    <property type="match status" value="1"/>
</dbReference>
<dbReference type="NCBIfam" id="TIGR00326">
    <property type="entry name" value="eubact_ribD"/>
    <property type="match status" value="1"/>
</dbReference>
<comment type="function">
    <text evidence="1">Converts 2,5-diamino-6-(ribosylamino)-4(3h)-pyrimidinone 5'-phosphate into 5-amino-6-(ribosylamino)-2,4(1h,3h)-pyrimidinedione 5'-phosphate.</text>
</comment>
<proteinExistence type="inferred from homology"/>
<comment type="pathway">
    <text evidence="2">Cofactor biosynthesis; riboflavin biosynthesis; 5-amino-6-(D-ribitylamino)uracil from GTP: step 2/4.</text>
</comment>
<evidence type="ECO:0000256" key="6">
    <source>
        <dbReference type="ARBA" id="ARBA00012766"/>
    </source>
</evidence>
<dbReference type="GO" id="GO:0008703">
    <property type="term" value="F:5-amino-6-(5-phosphoribosylamino)uracil reductase activity"/>
    <property type="evidence" value="ECO:0007669"/>
    <property type="project" value="UniProtKB-EC"/>
</dbReference>
<evidence type="ECO:0000256" key="10">
    <source>
        <dbReference type="ARBA" id="ARBA00022723"/>
    </source>
</evidence>
<dbReference type="InterPro" id="IPR002125">
    <property type="entry name" value="CMP_dCMP_dom"/>
</dbReference>
<dbReference type="Gene3D" id="3.40.430.10">
    <property type="entry name" value="Dihydrofolate Reductase, subunit A"/>
    <property type="match status" value="1"/>
</dbReference>
<dbReference type="GO" id="GO:0008270">
    <property type="term" value="F:zinc ion binding"/>
    <property type="evidence" value="ECO:0007669"/>
    <property type="project" value="InterPro"/>
</dbReference>
<comment type="similarity">
    <text evidence="4">In the N-terminal section; belongs to the cytidine and deoxycytidylate deaminase family.</text>
</comment>
<dbReference type="InterPro" id="IPR002734">
    <property type="entry name" value="RibDG_C"/>
</dbReference>
<dbReference type="CDD" id="cd01284">
    <property type="entry name" value="Riboflavin_deaminase-reductase"/>
    <property type="match status" value="1"/>
</dbReference>
<comment type="caution">
    <text evidence="16">The sequence shown here is derived from an EMBL/GenBank/DDBJ whole genome shotgun (WGS) entry which is preliminary data.</text>
</comment>
<reference evidence="16 17" key="1">
    <citation type="submission" date="2018-10" db="EMBL/GenBank/DDBJ databases">
        <title>Sequencing the genomes of 1000 actinobacteria strains.</title>
        <authorList>
            <person name="Klenk H.-P."/>
        </authorList>
    </citation>
    <scope>NUCLEOTIDE SEQUENCE [LARGE SCALE GENOMIC DNA]</scope>
    <source>
        <strain evidence="16 17">DSM 43800</strain>
    </source>
</reference>
<evidence type="ECO:0000256" key="3">
    <source>
        <dbReference type="ARBA" id="ARBA00004910"/>
    </source>
</evidence>
<dbReference type="InterPro" id="IPR016193">
    <property type="entry name" value="Cytidine_deaminase-like"/>
</dbReference>
<gene>
    <name evidence="16" type="ORF">C8E97_4072</name>
</gene>
<comment type="similarity">
    <text evidence="5">In the C-terminal section; belongs to the HTP reductase family.</text>
</comment>
<evidence type="ECO:0000256" key="4">
    <source>
        <dbReference type="ARBA" id="ARBA00005259"/>
    </source>
</evidence>
<evidence type="ECO:0000256" key="12">
    <source>
        <dbReference type="ARBA" id="ARBA00023268"/>
    </source>
</evidence>
<keyword evidence="9" id="KW-0686">Riboflavin biosynthesis</keyword>
<evidence type="ECO:0000256" key="14">
    <source>
        <dbReference type="ARBA" id="ARBA00049886"/>
    </source>
</evidence>
<dbReference type="UniPathway" id="UPA00275">
    <property type="reaction ID" value="UER00401"/>
</dbReference>
<dbReference type="GO" id="GO:0009231">
    <property type="term" value="P:riboflavin biosynthetic process"/>
    <property type="evidence" value="ECO:0007669"/>
    <property type="project" value="UniProtKB-UniPathway"/>
</dbReference>
<dbReference type="PROSITE" id="PS51747">
    <property type="entry name" value="CYT_DCMP_DEAMINASES_2"/>
    <property type="match status" value="1"/>
</dbReference>
<dbReference type="InterPro" id="IPR004794">
    <property type="entry name" value="Eubact_RibD"/>
</dbReference>
<dbReference type="SUPFAM" id="SSF53927">
    <property type="entry name" value="Cytidine deaminase-like"/>
    <property type="match status" value="1"/>
</dbReference>
<dbReference type="EC" id="3.5.4.26" evidence="6"/>
<dbReference type="Pfam" id="PF00383">
    <property type="entry name" value="dCMP_cyt_deam_1"/>
    <property type="match status" value="1"/>
</dbReference>
<dbReference type="InterPro" id="IPR024072">
    <property type="entry name" value="DHFR-like_dom_sf"/>
</dbReference>
<evidence type="ECO:0000313" key="17">
    <source>
        <dbReference type="Proteomes" id="UP000282084"/>
    </source>
</evidence>
<evidence type="ECO:0000256" key="13">
    <source>
        <dbReference type="ARBA" id="ARBA00049861"/>
    </source>
</evidence>
<evidence type="ECO:0000256" key="7">
    <source>
        <dbReference type="ARBA" id="ARBA00013173"/>
    </source>
</evidence>
<sequence length="300" mass="31480">MTAAHHEISAMHRAIALSALGLGRTSPNPPVGCVILDPTGRVVGEGHHERKGEPHAEVHALAAAGEHARGGTAVVTLEPCNHHGRTPPCHQALLDAGIARTVIALIDPTSRDEGGAARLRAAGVEVEVGVLADTARLVLGPWLDSLTTGRPHVTWLYRTNPDGNPVTPTASQVRALAAGMDVVVHADGSVVEARPNSHGAFSLPTPQPSRQPAELLAALYDGGTRTVLIATGPSIAARFIHNGLIDRTVAHLDPVGPSHRPSTRTQPLVPTGFVVDTVTREGHGVRVEAHRPTRQNHLPQ</sequence>
<evidence type="ECO:0000256" key="1">
    <source>
        <dbReference type="ARBA" id="ARBA00002151"/>
    </source>
</evidence>
<evidence type="ECO:0000313" key="16">
    <source>
        <dbReference type="EMBL" id="RKT55404.1"/>
    </source>
</evidence>
<keyword evidence="12" id="KW-0511">Multifunctional enzyme</keyword>
<organism evidence="16 17">
    <name type="scientific">Saccharothrix australiensis</name>
    <dbReference type="NCBI Taxonomy" id="2072"/>
    <lineage>
        <taxon>Bacteria</taxon>
        <taxon>Bacillati</taxon>
        <taxon>Actinomycetota</taxon>
        <taxon>Actinomycetes</taxon>
        <taxon>Pseudonocardiales</taxon>
        <taxon>Pseudonocardiaceae</taxon>
        <taxon>Saccharothrix</taxon>
    </lineage>
</organism>
<name>A0A495W1Y1_9PSEU</name>
<accession>A0A495W1Y1</accession>